<dbReference type="AlphaFoldDB" id="H1VX43"/>
<protein>
    <submittedName>
        <fullName evidence="1">Uncharacterized protein</fullName>
    </submittedName>
</protein>
<evidence type="ECO:0000313" key="1">
    <source>
        <dbReference type="EMBL" id="CCF44805.1"/>
    </source>
</evidence>
<sequence>YACLMKLNLTTQRKVRLVKENPPSLLQGSTHGIPCLDQIRWQNASFSASDFLARGSRTSRPTLEVFYIPRHHMRGEGSSGKCVETSACV</sequence>
<reference evidence="2" key="1">
    <citation type="journal article" date="2012" name="Nat. Genet.">
        <title>Lifestyle transitions in plant pathogenic Colletotrichum fungi deciphered by genome and transcriptome analyses.</title>
        <authorList>
            <person name="O'Connell R.J."/>
            <person name="Thon M.R."/>
            <person name="Hacquard S."/>
            <person name="Amyotte S.G."/>
            <person name="Kleemann J."/>
            <person name="Torres M.F."/>
            <person name="Damm U."/>
            <person name="Buiate E.A."/>
            <person name="Epstein L."/>
            <person name="Alkan N."/>
            <person name="Altmueller J."/>
            <person name="Alvarado-Balderrama L."/>
            <person name="Bauser C.A."/>
            <person name="Becker C."/>
            <person name="Birren B.W."/>
            <person name="Chen Z."/>
            <person name="Choi J."/>
            <person name="Crouch J.A."/>
            <person name="Duvick J.P."/>
            <person name="Farman M.A."/>
            <person name="Gan P."/>
            <person name="Heiman D."/>
            <person name="Henrissat B."/>
            <person name="Howard R.J."/>
            <person name="Kabbage M."/>
            <person name="Koch C."/>
            <person name="Kracher B."/>
            <person name="Kubo Y."/>
            <person name="Law A.D."/>
            <person name="Lebrun M.-H."/>
            <person name="Lee Y.-H."/>
            <person name="Miyara I."/>
            <person name="Moore N."/>
            <person name="Neumann U."/>
            <person name="Nordstroem K."/>
            <person name="Panaccione D.G."/>
            <person name="Panstruga R."/>
            <person name="Place M."/>
            <person name="Proctor R.H."/>
            <person name="Prusky D."/>
            <person name="Rech G."/>
            <person name="Reinhardt R."/>
            <person name="Rollins J.A."/>
            <person name="Rounsley S."/>
            <person name="Schardl C.L."/>
            <person name="Schwartz D.C."/>
            <person name="Shenoy N."/>
            <person name="Shirasu K."/>
            <person name="Sikhakolli U.R."/>
            <person name="Stueber K."/>
            <person name="Sukno S.A."/>
            <person name="Sweigard J.A."/>
            <person name="Takano Y."/>
            <person name="Takahara H."/>
            <person name="Trail F."/>
            <person name="van der Does H.C."/>
            <person name="Voll L.M."/>
            <person name="Will I."/>
            <person name="Young S."/>
            <person name="Zeng Q."/>
            <person name="Zhang J."/>
            <person name="Zhou S."/>
            <person name="Dickman M.B."/>
            <person name="Schulze-Lefert P."/>
            <person name="Ver Loren van Themaat E."/>
            <person name="Ma L.-J."/>
            <person name="Vaillancourt L.J."/>
        </authorList>
    </citation>
    <scope>NUCLEOTIDE SEQUENCE [LARGE SCALE GENOMIC DNA]</scope>
    <source>
        <strain evidence="2">IMI 349063</strain>
    </source>
</reference>
<evidence type="ECO:0000313" key="2">
    <source>
        <dbReference type="Proteomes" id="UP000007174"/>
    </source>
</evidence>
<organism evidence="1 2">
    <name type="scientific">Colletotrichum higginsianum (strain IMI 349063)</name>
    <name type="common">Crucifer anthracnose fungus</name>
    <dbReference type="NCBI Taxonomy" id="759273"/>
    <lineage>
        <taxon>Eukaryota</taxon>
        <taxon>Fungi</taxon>
        <taxon>Dikarya</taxon>
        <taxon>Ascomycota</taxon>
        <taxon>Pezizomycotina</taxon>
        <taxon>Sordariomycetes</taxon>
        <taxon>Hypocreomycetidae</taxon>
        <taxon>Glomerellales</taxon>
        <taxon>Glomerellaceae</taxon>
        <taxon>Colletotrichum</taxon>
        <taxon>Colletotrichum destructivum species complex</taxon>
    </lineage>
</organism>
<proteinExistence type="predicted"/>
<dbReference type="EMBL" id="CACQ02007190">
    <property type="protein sequence ID" value="CCF44805.1"/>
    <property type="molecule type" value="Genomic_DNA"/>
</dbReference>
<dbReference type="Proteomes" id="UP000007174">
    <property type="component" value="Unassembled WGS sequence"/>
</dbReference>
<feature type="non-terminal residue" evidence="1">
    <location>
        <position position="1"/>
    </location>
</feature>
<accession>H1VX43</accession>
<gene>
    <name evidence="1" type="ORF">CH063_03432</name>
</gene>
<name>H1VX43_COLHI</name>
<dbReference type="HOGENOM" id="CLU_2460706_0_0_1"/>